<dbReference type="SMART" id="SM01274">
    <property type="entry name" value="malic"/>
    <property type="match status" value="1"/>
</dbReference>
<dbReference type="Gene3D" id="3.40.50.10380">
    <property type="entry name" value="Malic enzyme, N-terminal domain"/>
    <property type="match status" value="1"/>
</dbReference>
<dbReference type="GO" id="GO:0046872">
    <property type="term" value="F:metal ion binding"/>
    <property type="evidence" value="ECO:0007669"/>
    <property type="project" value="UniProtKB-KW"/>
</dbReference>
<dbReference type="PANTHER" id="PTHR43237:SF4">
    <property type="entry name" value="NADP-DEPENDENT MALIC ENZYME"/>
    <property type="match status" value="1"/>
</dbReference>
<feature type="binding site" evidence="3">
    <location>
        <position position="104"/>
    </location>
    <ligand>
        <name>a divalent metal cation</name>
        <dbReference type="ChEBI" id="CHEBI:60240"/>
    </ligand>
</feature>
<accession>A0A4Q8B7G9</accession>
<dbReference type="Pfam" id="PF00390">
    <property type="entry name" value="malic"/>
    <property type="match status" value="1"/>
</dbReference>
<feature type="domain" description="Malic enzyme N-terminal" evidence="7">
    <location>
        <begin position="5"/>
        <end position="119"/>
    </location>
</feature>
<evidence type="ECO:0000256" key="1">
    <source>
        <dbReference type="ARBA" id="ARBA00008785"/>
    </source>
</evidence>
<comment type="similarity">
    <text evidence="1 4">Belongs to the malic enzymes family.</text>
</comment>
<feature type="compositionally biased region" description="Basic and acidic residues" evidence="5">
    <location>
        <begin position="19"/>
        <end position="29"/>
    </location>
</feature>
<dbReference type="InterPro" id="IPR012302">
    <property type="entry name" value="Malic_NAD-bd"/>
</dbReference>
<reference evidence="8 9" key="1">
    <citation type="submission" date="2019-02" db="EMBL/GenBank/DDBJ databases">
        <title>Sequencing the genomes of 1000 actinobacteria strains.</title>
        <authorList>
            <person name="Klenk H.-P."/>
        </authorList>
    </citation>
    <scope>NUCLEOTIDE SEQUENCE [LARGE SCALE GENOMIC DNA]</scope>
    <source>
        <strain evidence="8 9">DSM 45612</strain>
    </source>
</reference>
<dbReference type="GO" id="GO:0004470">
    <property type="term" value="F:malic enzyme activity"/>
    <property type="evidence" value="ECO:0007669"/>
    <property type="project" value="InterPro"/>
</dbReference>
<dbReference type="PANTHER" id="PTHR43237">
    <property type="entry name" value="NADP-DEPENDENT MALIC ENZYME"/>
    <property type="match status" value="1"/>
</dbReference>
<dbReference type="SMART" id="SM00919">
    <property type="entry name" value="Malic_M"/>
    <property type="match status" value="1"/>
</dbReference>
<dbReference type="SUPFAM" id="SSF53223">
    <property type="entry name" value="Aminoacid dehydrogenase-like, N-terminal domain"/>
    <property type="match status" value="1"/>
</dbReference>
<dbReference type="Gene3D" id="3.40.50.720">
    <property type="entry name" value="NAD(P)-binding Rossmann-like Domain"/>
    <property type="match status" value="1"/>
</dbReference>
<dbReference type="Proteomes" id="UP000294114">
    <property type="component" value="Unassembled WGS sequence"/>
</dbReference>
<dbReference type="InterPro" id="IPR037062">
    <property type="entry name" value="Malic_N_dom_sf"/>
</dbReference>
<dbReference type="Pfam" id="PF03949">
    <property type="entry name" value="Malic_M"/>
    <property type="match status" value="1"/>
</dbReference>
<comment type="cofactor">
    <cofactor evidence="3">
        <name>Mg(2+)</name>
        <dbReference type="ChEBI" id="CHEBI:18420"/>
    </cofactor>
    <cofactor evidence="3">
        <name>Mn(2+)</name>
        <dbReference type="ChEBI" id="CHEBI:29035"/>
    </cofactor>
    <text evidence="3">Divalent metal cations. Prefers magnesium or manganese.</text>
</comment>
<evidence type="ECO:0000256" key="3">
    <source>
        <dbReference type="PIRSR" id="PIRSR000106-3"/>
    </source>
</evidence>
<keyword evidence="3 4" id="KW-0479">Metal-binding</keyword>
<dbReference type="PIRSF" id="PIRSF000106">
    <property type="entry name" value="ME"/>
    <property type="match status" value="1"/>
</dbReference>
<evidence type="ECO:0000256" key="4">
    <source>
        <dbReference type="RuleBase" id="RU003427"/>
    </source>
</evidence>
<dbReference type="GO" id="GO:0016616">
    <property type="term" value="F:oxidoreductase activity, acting on the CH-OH group of donors, NAD or NADP as acceptor"/>
    <property type="evidence" value="ECO:0007669"/>
    <property type="project" value="InterPro"/>
</dbReference>
<protein>
    <submittedName>
        <fullName evidence="8">Malate dehydrogenase (Oxaloacetate-decarboxylating)</fullName>
    </submittedName>
</protein>
<keyword evidence="2" id="KW-0560">Oxidoreductase</keyword>
<dbReference type="InterPro" id="IPR012301">
    <property type="entry name" value="Malic_N_dom"/>
</dbReference>
<dbReference type="PRINTS" id="PR00072">
    <property type="entry name" value="MALOXRDTASE"/>
</dbReference>
<dbReference type="GO" id="GO:0051287">
    <property type="term" value="F:NAD binding"/>
    <property type="evidence" value="ECO:0007669"/>
    <property type="project" value="InterPro"/>
</dbReference>
<dbReference type="InterPro" id="IPR001891">
    <property type="entry name" value="Malic_OxRdtase"/>
</dbReference>
<evidence type="ECO:0000259" key="7">
    <source>
        <dbReference type="SMART" id="SM01274"/>
    </source>
</evidence>
<evidence type="ECO:0000256" key="5">
    <source>
        <dbReference type="SAM" id="MobiDB-lite"/>
    </source>
</evidence>
<evidence type="ECO:0000259" key="6">
    <source>
        <dbReference type="SMART" id="SM00919"/>
    </source>
</evidence>
<evidence type="ECO:0000313" key="9">
    <source>
        <dbReference type="Proteomes" id="UP000294114"/>
    </source>
</evidence>
<dbReference type="AlphaFoldDB" id="A0A4Q8B7G9"/>
<sequence>MQRRPDQLTAAGRPPNEGGRADRAADEVTGRRNRVAVVTDGTAVLGLGDVGPAAALPVMEGKAALFVHLAGIDAVPICLATKHPDEFVSAVRALAPSFGGIDLEAIAPPACFEVERRLQEALDIPVFHDDQHGTAIVVLAALRNALRVVGKRVELARLVVVGAGPAGTATARLLVAGGATDVVVVVRGGVLHHDDMPRLPLHEARLAGLTNRRRVRGGLADALAGADAVVGLSRAGVLTRELVASMGEAPVVFALAAPEPEIRPERVSDIAAVVATGHVDYPNRVDNALAFPGVFRGALDARAPRITMPMRLAAADVLAGLVPREALSTTRLLPEVLDGQVVPTVAGAVAAVAAERRRRVDPAAGGVPRQDAARNVSPQEGVGP</sequence>
<feature type="region of interest" description="Disordered" evidence="5">
    <location>
        <begin position="1"/>
        <end position="29"/>
    </location>
</feature>
<dbReference type="InterPro" id="IPR046346">
    <property type="entry name" value="Aminoacid_DH-like_N_sf"/>
</dbReference>
<name>A0A4Q8B7G9_9ACTN</name>
<keyword evidence="9" id="KW-1185">Reference proteome</keyword>
<dbReference type="InterPro" id="IPR051674">
    <property type="entry name" value="Malate_Decarboxylase"/>
</dbReference>
<feature type="domain" description="Malic enzyme NAD-binding" evidence="6">
    <location>
        <begin position="131"/>
        <end position="354"/>
    </location>
</feature>
<organism evidence="8 9">
    <name type="scientific">Micromonospora kangleipakensis</name>
    <dbReference type="NCBI Taxonomy" id="1077942"/>
    <lineage>
        <taxon>Bacteria</taxon>
        <taxon>Bacillati</taxon>
        <taxon>Actinomycetota</taxon>
        <taxon>Actinomycetes</taxon>
        <taxon>Micromonosporales</taxon>
        <taxon>Micromonosporaceae</taxon>
        <taxon>Micromonospora</taxon>
    </lineage>
</organism>
<proteinExistence type="inferred from homology"/>
<dbReference type="EMBL" id="SHLD01000001">
    <property type="protein sequence ID" value="RZU73607.1"/>
    <property type="molecule type" value="Genomic_DNA"/>
</dbReference>
<dbReference type="SUPFAM" id="SSF51735">
    <property type="entry name" value="NAD(P)-binding Rossmann-fold domains"/>
    <property type="match status" value="1"/>
</dbReference>
<feature type="binding site" evidence="3">
    <location>
        <position position="130"/>
    </location>
    <ligand>
        <name>a divalent metal cation</name>
        <dbReference type="ChEBI" id="CHEBI:60240"/>
    </ligand>
</feature>
<gene>
    <name evidence="8" type="ORF">EV384_2021</name>
</gene>
<feature type="region of interest" description="Disordered" evidence="5">
    <location>
        <begin position="358"/>
        <end position="384"/>
    </location>
</feature>
<evidence type="ECO:0000313" key="8">
    <source>
        <dbReference type="EMBL" id="RZU73607.1"/>
    </source>
</evidence>
<dbReference type="InterPro" id="IPR036291">
    <property type="entry name" value="NAD(P)-bd_dom_sf"/>
</dbReference>
<evidence type="ECO:0000256" key="2">
    <source>
        <dbReference type="ARBA" id="ARBA00023002"/>
    </source>
</evidence>
<comment type="caution">
    <text evidence="8">The sequence shown here is derived from an EMBL/GenBank/DDBJ whole genome shotgun (WGS) entry which is preliminary data.</text>
</comment>